<feature type="non-terminal residue" evidence="7">
    <location>
        <position position="1"/>
    </location>
</feature>
<accession>A0A6L2L7B3</accession>
<protein>
    <submittedName>
        <fullName evidence="7">Uncharacterized protein</fullName>
    </submittedName>
</protein>
<dbReference type="GO" id="GO:0046872">
    <property type="term" value="F:metal ion binding"/>
    <property type="evidence" value="ECO:0007669"/>
    <property type="project" value="UniProtKB-KW"/>
</dbReference>
<feature type="region of interest" description="Disordered" evidence="4">
    <location>
        <begin position="334"/>
        <end position="353"/>
    </location>
</feature>
<dbReference type="SUPFAM" id="SSF53098">
    <property type="entry name" value="Ribonuclease H-like"/>
    <property type="match status" value="1"/>
</dbReference>
<evidence type="ECO:0000256" key="1">
    <source>
        <dbReference type="ARBA" id="ARBA00022723"/>
    </source>
</evidence>
<feature type="domain" description="Reverse transcriptase Ty1/copia-type" evidence="5">
    <location>
        <begin position="873"/>
        <end position="1021"/>
    </location>
</feature>
<feature type="domain" description="Retroviral polymerase SH3-like" evidence="6">
    <location>
        <begin position="577"/>
        <end position="630"/>
    </location>
</feature>
<dbReference type="InterPro" id="IPR039537">
    <property type="entry name" value="Retrotran_Ty1/copia-like"/>
</dbReference>
<dbReference type="PANTHER" id="PTHR42648:SF21">
    <property type="entry name" value="CYSTEINE-RICH RLK (RECEPTOR-LIKE PROTEIN KINASE) 8"/>
    <property type="match status" value="1"/>
</dbReference>
<dbReference type="InterPro" id="IPR036397">
    <property type="entry name" value="RNaseH_sf"/>
</dbReference>
<dbReference type="PANTHER" id="PTHR42648">
    <property type="entry name" value="TRANSPOSASE, PUTATIVE-RELATED"/>
    <property type="match status" value="1"/>
</dbReference>
<feature type="coiled-coil region" evidence="3">
    <location>
        <begin position="1390"/>
        <end position="1417"/>
    </location>
</feature>
<name>A0A6L2L7B3_TANCI</name>
<keyword evidence="2" id="KW-0378">Hydrolase</keyword>
<keyword evidence="3" id="KW-0175">Coiled coil</keyword>
<dbReference type="Pfam" id="PF25597">
    <property type="entry name" value="SH3_retrovirus"/>
    <property type="match status" value="1"/>
</dbReference>
<dbReference type="InterPro" id="IPR013103">
    <property type="entry name" value="RVT_2"/>
</dbReference>
<evidence type="ECO:0000259" key="5">
    <source>
        <dbReference type="Pfam" id="PF07727"/>
    </source>
</evidence>
<sequence length="1662" mass="188750">FEDFSVSTSEGLHKGYDSRTNDVSTAYSVSFPSVSKSQKEGSSSYTDKVIHYFFTNQPSAPQLDYDDLEQINDDAMEEIDLKVAMISMRIKKFHNMIGRKAKGNQYIKRRDVGYNGNKTRDNGRRPAYQDDSKALVTIDGEDIDWSGHVVEDAQNYAMMAYSTSNSGSLKEKEDLKTKIENWQNSSKNLSRLLNTQMSANDKFGLGYGDYRYGSILSYKNEVLQSVFMNKASDLEDTVVNDRYADGMHAVPPHMIGNYMPSGPDVEIDYYKFTYDPKQTSVDESDSKPSEYASCESDSSVETTTFMPDPVENAPKVVCEPKVWTDALIIEEYESDGDNDSVSNVQEDKEKPRNKAHLADYQEFKGGFVAFGGSNRRITGKGTKKAGKLDFEDVYYVEELKHYNLFYVSQMCDKKNKVLFTDTDCLVLSPDFKLLDENQKGKQHKASCKAKIVSSVNQPLQILHMDLFGPTSVRSINHKTYCLVITDGFSRIKEEYSNARTSQQNGVAEKKNKTLIEAARTMLADLFLPTTFWAKAVNTACYVFNRVLVTKPQNKIPYELLTSKQPIISYLRHFGCHVSILNTIDQLGKFDRKSNSGFLVGYSLNSKAFRVYNLETKRVKENLHVNFLENKPNVAGKGHAWMFDLDYLTNSMNYEPILVENQANKSAGPKEANHSVGIQANDDQGEKHFVLPIWSAYSTTVKSSGDKIEKNTDFKTCEKPVSQVEQIFLEELEKLKRRENEANDATESLRKEATYDIQNAHTSSTNLLNTVSTPLSTVGPLRAFNDGELSYHDDPLMLHLEDIYASPSEGIFNDSSYDDESVVTDFNNLETTVNVSPTPTTRIHTIHPKTKILRDPMSVVQTRSKVNKNSEAHALEGIDYDEVFALVARIEAIRIFLAFASYMGFIVNQMDVKSAFLYGIIDEEVYVTQPPGFVDPRFPNKVYKVVKALYGLHQAPKAWYVTLSTFLEKSGYKREVIDKTLFIKQDKKDIMLVQVYVDDIIFGSTKKYWCDEFEETMKNSVKTASTPIETHKPLVKDKEAIDVDVHLNRYLKGQPKLGLWYPKVSSFDLEAYSDSDYAGANLDRKSTTGGCQFLGRRLILWQCKKQTIMATSTIEAEYITAAHCCGQTLWIQNQLLDYGFNIMNTKIYIDNESTICIVKNLVFHSKTKHIEIRHHFIRDAFKKKLIHVLKIHTDDNVADLLIKAFDVSSKELASPKQTALGKDILNLFMAGSFPKLYEKVCAIRPKVSAAVYTSVLIEAQQYISNDSPVLRFNTPRCDEDGVELMELMVFTALVTIKKVNNAVQLRALIDGKRVVVTEDVIRQDLRLDDADGWKFLIHTLVQCVSAKRTAWNEFSCSMASAVICLATCRKFNFSKTCATLSQKVAELGQDKHTQALEILKLKKRVKKLEKKKSRYSGLKSLRKVGGKIEVIDADEDITLVDVDTQVDMDYELQGRISQEDVSAATKEVSAVEPNMFDDEEVTMTMAQTLIKMKAEKAKLFDEKYQSLKRKLVSIAHARKNMIIYLKNIAGYKMDYFREMSKEDVQNMLEIVPVFEFKVEALQVKYPIIDWEIHSEGSRSYWKIIRVGGITKAYQIFEDMLKEKDYPLSNNVMIMMLSAKLQVEEDSEMARDLMMKIFMEANKPKSKSKADTAAEVTKEITLSS</sequence>
<dbReference type="GO" id="GO:0003676">
    <property type="term" value="F:nucleic acid binding"/>
    <property type="evidence" value="ECO:0007669"/>
    <property type="project" value="InterPro"/>
</dbReference>
<feature type="region of interest" description="Disordered" evidence="4">
    <location>
        <begin position="278"/>
        <end position="310"/>
    </location>
</feature>
<dbReference type="InterPro" id="IPR043502">
    <property type="entry name" value="DNA/RNA_pol_sf"/>
</dbReference>
<comment type="caution">
    <text evidence="7">The sequence shown here is derived from an EMBL/GenBank/DDBJ whole genome shotgun (WGS) entry which is preliminary data.</text>
</comment>
<dbReference type="Pfam" id="PF07727">
    <property type="entry name" value="RVT_2"/>
    <property type="match status" value="1"/>
</dbReference>
<dbReference type="CDD" id="cd09272">
    <property type="entry name" value="RNase_HI_RT_Ty1"/>
    <property type="match status" value="1"/>
</dbReference>
<keyword evidence="1" id="KW-0479">Metal-binding</keyword>
<reference evidence="7" key="1">
    <citation type="journal article" date="2019" name="Sci. Rep.">
        <title>Draft genome of Tanacetum cinerariifolium, the natural source of mosquito coil.</title>
        <authorList>
            <person name="Yamashiro T."/>
            <person name="Shiraishi A."/>
            <person name="Satake H."/>
            <person name="Nakayama K."/>
        </authorList>
    </citation>
    <scope>NUCLEOTIDE SEQUENCE</scope>
</reference>
<dbReference type="InterPro" id="IPR012337">
    <property type="entry name" value="RNaseH-like_sf"/>
</dbReference>
<feature type="compositionally biased region" description="Polar residues" evidence="4">
    <location>
        <begin position="295"/>
        <end position="305"/>
    </location>
</feature>
<dbReference type="EMBL" id="BKCJ010003677">
    <property type="protein sequence ID" value="GEU56532.1"/>
    <property type="molecule type" value="Genomic_DNA"/>
</dbReference>
<evidence type="ECO:0000313" key="7">
    <source>
        <dbReference type="EMBL" id="GEU56532.1"/>
    </source>
</evidence>
<feature type="coiled-coil region" evidence="3">
    <location>
        <begin position="724"/>
        <end position="751"/>
    </location>
</feature>
<evidence type="ECO:0000256" key="3">
    <source>
        <dbReference type="SAM" id="Coils"/>
    </source>
</evidence>
<dbReference type="SUPFAM" id="SSF56672">
    <property type="entry name" value="DNA/RNA polymerases"/>
    <property type="match status" value="1"/>
</dbReference>
<evidence type="ECO:0000256" key="4">
    <source>
        <dbReference type="SAM" id="MobiDB-lite"/>
    </source>
</evidence>
<dbReference type="GO" id="GO:0016787">
    <property type="term" value="F:hydrolase activity"/>
    <property type="evidence" value="ECO:0007669"/>
    <property type="project" value="UniProtKB-KW"/>
</dbReference>
<gene>
    <name evidence="7" type="ORF">Tci_028510</name>
</gene>
<evidence type="ECO:0000259" key="6">
    <source>
        <dbReference type="Pfam" id="PF25597"/>
    </source>
</evidence>
<dbReference type="Gene3D" id="3.30.420.10">
    <property type="entry name" value="Ribonuclease H-like superfamily/Ribonuclease H"/>
    <property type="match status" value="1"/>
</dbReference>
<dbReference type="InterPro" id="IPR057670">
    <property type="entry name" value="SH3_retrovirus"/>
</dbReference>
<evidence type="ECO:0000256" key="2">
    <source>
        <dbReference type="ARBA" id="ARBA00022801"/>
    </source>
</evidence>
<organism evidence="7">
    <name type="scientific">Tanacetum cinerariifolium</name>
    <name type="common">Dalmatian daisy</name>
    <name type="synonym">Chrysanthemum cinerariifolium</name>
    <dbReference type="NCBI Taxonomy" id="118510"/>
    <lineage>
        <taxon>Eukaryota</taxon>
        <taxon>Viridiplantae</taxon>
        <taxon>Streptophyta</taxon>
        <taxon>Embryophyta</taxon>
        <taxon>Tracheophyta</taxon>
        <taxon>Spermatophyta</taxon>
        <taxon>Magnoliopsida</taxon>
        <taxon>eudicotyledons</taxon>
        <taxon>Gunneridae</taxon>
        <taxon>Pentapetalae</taxon>
        <taxon>asterids</taxon>
        <taxon>campanulids</taxon>
        <taxon>Asterales</taxon>
        <taxon>Asteraceae</taxon>
        <taxon>Asteroideae</taxon>
        <taxon>Anthemideae</taxon>
        <taxon>Anthemidinae</taxon>
        <taxon>Tanacetum</taxon>
    </lineage>
</organism>
<proteinExistence type="predicted"/>